<dbReference type="PANTHER" id="PTHR43065:SF16">
    <property type="entry name" value="SENSORY HISTIDINE KINASE_PHOSPHATASE NTRB"/>
    <property type="match status" value="1"/>
</dbReference>
<dbReference type="InterPro" id="IPR036890">
    <property type="entry name" value="HATPase_C_sf"/>
</dbReference>
<keyword evidence="11" id="KW-1185">Reference proteome</keyword>
<dbReference type="Proteomes" id="UP000241829">
    <property type="component" value="Chromosome"/>
</dbReference>
<dbReference type="SMART" id="SM00387">
    <property type="entry name" value="HATPase_c"/>
    <property type="match status" value="1"/>
</dbReference>
<dbReference type="Gene3D" id="3.30.565.10">
    <property type="entry name" value="Histidine kinase-like ATPase, C-terminal domain"/>
    <property type="match status" value="1"/>
</dbReference>
<dbReference type="InterPro" id="IPR003661">
    <property type="entry name" value="HisK_dim/P_dom"/>
</dbReference>
<dbReference type="Gene3D" id="1.10.287.130">
    <property type="match status" value="1"/>
</dbReference>
<evidence type="ECO:0000256" key="1">
    <source>
        <dbReference type="ARBA" id="ARBA00000085"/>
    </source>
</evidence>
<evidence type="ECO:0000256" key="5">
    <source>
        <dbReference type="ARBA" id="ARBA00022741"/>
    </source>
</evidence>
<evidence type="ECO:0000256" key="4">
    <source>
        <dbReference type="ARBA" id="ARBA00022679"/>
    </source>
</evidence>
<accession>A0A2P1NPR8</accession>
<sequence length="334" mass="36647">MLAPDGTTAFVNAALEDALGLSRRALRGADFCPLLADPGPLRQALAGVQAQDFAALRFAAELNGPLGQPLPVQATASLHEPTGGVLLELWPLHAQARHEREEHLRAQGEAHKELIRNLAHEIRNPLGGIRGAAQLLELELPAPDLADYTRVIIREADRLQILVDRLLEPHRHPRRMADVNIHEVCEHVRELVLAEYSHGLQVARDYDASIPELRGDRDQLVQALLNIVRNAAQALHARIAAGNARIELRTRVARQLTLGRQRHRLALLLDVIDNGPGVPRELQERIFVPLVTGRAQGTGLGLTLAQAFVQRHGGIIECESRPGCTRFGVLLPLA</sequence>
<name>A0A2P1NPR8_9BURK</name>
<dbReference type="InterPro" id="IPR003594">
    <property type="entry name" value="HATPase_dom"/>
</dbReference>
<keyword evidence="5" id="KW-0547">Nucleotide-binding</keyword>
<dbReference type="GO" id="GO:0005524">
    <property type="term" value="F:ATP binding"/>
    <property type="evidence" value="ECO:0007669"/>
    <property type="project" value="UniProtKB-KW"/>
</dbReference>
<evidence type="ECO:0000313" key="11">
    <source>
        <dbReference type="Proteomes" id="UP000241829"/>
    </source>
</evidence>
<evidence type="ECO:0000313" key="10">
    <source>
        <dbReference type="EMBL" id="AVP59013.1"/>
    </source>
</evidence>
<dbReference type="AlphaFoldDB" id="A0A2P1NPR8"/>
<proteinExistence type="predicted"/>
<organism evidence="10 11">
    <name type="scientific">Pulveribacter suum</name>
    <dbReference type="NCBI Taxonomy" id="2116657"/>
    <lineage>
        <taxon>Bacteria</taxon>
        <taxon>Pseudomonadati</taxon>
        <taxon>Pseudomonadota</taxon>
        <taxon>Betaproteobacteria</taxon>
        <taxon>Burkholderiales</taxon>
        <taxon>Comamonadaceae</taxon>
        <taxon>Pulveribacter</taxon>
    </lineage>
</organism>
<dbReference type="SMART" id="SM00388">
    <property type="entry name" value="HisKA"/>
    <property type="match status" value="1"/>
</dbReference>
<dbReference type="PANTHER" id="PTHR43065">
    <property type="entry name" value="SENSOR HISTIDINE KINASE"/>
    <property type="match status" value="1"/>
</dbReference>
<protein>
    <recommendedName>
        <fullName evidence="2">histidine kinase</fullName>
        <ecNumber evidence="2">2.7.13.3</ecNumber>
    </recommendedName>
</protein>
<dbReference type="InterPro" id="IPR005467">
    <property type="entry name" value="His_kinase_dom"/>
</dbReference>
<dbReference type="Pfam" id="PF02518">
    <property type="entry name" value="HATPase_c"/>
    <property type="match status" value="1"/>
</dbReference>
<evidence type="ECO:0000256" key="8">
    <source>
        <dbReference type="ARBA" id="ARBA00023012"/>
    </source>
</evidence>
<evidence type="ECO:0000256" key="3">
    <source>
        <dbReference type="ARBA" id="ARBA00022553"/>
    </source>
</evidence>
<keyword evidence="6 10" id="KW-0418">Kinase</keyword>
<reference evidence="11" key="1">
    <citation type="submission" date="2018-03" db="EMBL/GenBank/DDBJ databases">
        <title>Genome sequencing of Melaminivora sp. strain SC2-7.</title>
        <authorList>
            <person name="Kim S.-J."/>
            <person name="Heo J."/>
            <person name="Ahn J.-H."/>
            <person name="Kwon S.-W."/>
        </authorList>
    </citation>
    <scope>NUCLEOTIDE SEQUENCE [LARGE SCALE GENOMIC DNA]</scope>
    <source>
        <strain evidence="11">SC2-7</strain>
    </source>
</reference>
<dbReference type="CDD" id="cd00082">
    <property type="entry name" value="HisKA"/>
    <property type="match status" value="1"/>
</dbReference>
<dbReference type="EMBL" id="CP027792">
    <property type="protein sequence ID" value="AVP59013.1"/>
    <property type="molecule type" value="Genomic_DNA"/>
</dbReference>
<keyword evidence="3" id="KW-0597">Phosphoprotein</keyword>
<evidence type="ECO:0000256" key="7">
    <source>
        <dbReference type="ARBA" id="ARBA00022840"/>
    </source>
</evidence>
<keyword evidence="8" id="KW-0902">Two-component regulatory system</keyword>
<dbReference type="InterPro" id="IPR036097">
    <property type="entry name" value="HisK_dim/P_sf"/>
</dbReference>
<evidence type="ECO:0000259" key="9">
    <source>
        <dbReference type="PROSITE" id="PS50109"/>
    </source>
</evidence>
<dbReference type="KEGG" id="melm:C7H73_06720"/>
<keyword evidence="4" id="KW-0808">Transferase</keyword>
<dbReference type="SUPFAM" id="SSF55874">
    <property type="entry name" value="ATPase domain of HSP90 chaperone/DNA topoisomerase II/histidine kinase"/>
    <property type="match status" value="1"/>
</dbReference>
<dbReference type="EC" id="2.7.13.3" evidence="2"/>
<dbReference type="InterPro" id="IPR004358">
    <property type="entry name" value="Sig_transdc_His_kin-like_C"/>
</dbReference>
<gene>
    <name evidence="10" type="ORF">C7H73_06720</name>
</gene>
<dbReference type="GO" id="GO:0000155">
    <property type="term" value="F:phosphorelay sensor kinase activity"/>
    <property type="evidence" value="ECO:0007669"/>
    <property type="project" value="InterPro"/>
</dbReference>
<evidence type="ECO:0000256" key="6">
    <source>
        <dbReference type="ARBA" id="ARBA00022777"/>
    </source>
</evidence>
<keyword evidence="7" id="KW-0067">ATP-binding</keyword>
<feature type="domain" description="Histidine kinase" evidence="9">
    <location>
        <begin position="117"/>
        <end position="334"/>
    </location>
</feature>
<evidence type="ECO:0000256" key="2">
    <source>
        <dbReference type="ARBA" id="ARBA00012438"/>
    </source>
</evidence>
<dbReference type="Pfam" id="PF00512">
    <property type="entry name" value="HisKA"/>
    <property type="match status" value="1"/>
</dbReference>
<dbReference type="PRINTS" id="PR00344">
    <property type="entry name" value="BCTRLSENSOR"/>
</dbReference>
<comment type="catalytic activity">
    <reaction evidence="1">
        <text>ATP + protein L-histidine = ADP + protein N-phospho-L-histidine.</text>
        <dbReference type="EC" id="2.7.13.3"/>
    </reaction>
</comment>
<dbReference type="OrthoDB" id="9789238at2"/>
<dbReference type="PROSITE" id="PS50109">
    <property type="entry name" value="HIS_KIN"/>
    <property type="match status" value="1"/>
</dbReference>
<dbReference type="NCBIfam" id="NF008293">
    <property type="entry name" value="PRK11073.1"/>
    <property type="match status" value="1"/>
</dbReference>
<dbReference type="SUPFAM" id="SSF47384">
    <property type="entry name" value="Homodimeric domain of signal transducing histidine kinase"/>
    <property type="match status" value="1"/>
</dbReference>